<accession>E0S523</accession>
<name>E0S523_BUTPB</name>
<keyword evidence="1" id="KW-0614">Plasmid</keyword>
<proteinExistence type="predicted"/>
<dbReference type="EMBL" id="CP001813">
    <property type="protein sequence ID" value="ADL36505.1"/>
    <property type="molecule type" value="Genomic_DNA"/>
</dbReference>
<dbReference type="RefSeq" id="WP_013283153.1">
    <property type="nucleotide sequence ID" value="NC_014390.1"/>
</dbReference>
<dbReference type="AlphaFoldDB" id="E0S523"/>
<keyword evidence="2" id="KW-1185">Reference proteome</keyword>
<dbReference type="HOGENOM" id="CLU_3041369_0_0_9"/>
<dbReference type="Proteomes" id="UP000001299">
    <property type="component" value="Plasmid pCY186"/>
</dbReference>
<reference evidence="1 2" key="1">
    <citation type="journal article" date="2010" name="PLoS ONE">
        <title>The glycobiome of the rumen bacterium Butyrivibrio proteoclasticus B316(T) highlights adaptation to a polysaccharide-rich environment.</title>
        <authorList>
            <person name="Kelly W.J."/>
            <person name="Leahy S.C."/>
            <person name="Altermann E."/>
            <person name="Yeoman C.J."/>
            <person name="Dunne J.C."/>
            <person name="Kong Z."/>
            <person name="Pacheco D.M."/>
            <person name="Li D."/>
            <person name="Noel S.J."/>
            <person name="Moon C.D."/>
            <person name="Cookson A.L."/>
            <person name="Attwood G.T."/>
        </authorList>
    </citation>
    <scope>NUCLEOTIDE SEQUENCE [LARGE SCALE GENOMIC DNA]</scope>
    <source>
        <strain evidence="2">ATCC 51982 / DSM 14932 / B316</strain>
        <plasmid evidence="2">Plasmid pCY186</plasmid>
    </source>
</reference>
<organism evidence="1 2">
    <name type="scientific">Butyrivibrio proteoclasticus (strain ATCC 51982 / DSM 14932 / B316)</name>
    <name type="common">Clostridium proteoclasticum</name>
    <dbReference type="NCBI Taxonomy" id="515622"/>
    <lineage>
        <taxon>Bacteria</taxon>
        <taxon>Bacillati</taxon>
        <taxon>Bacillota</taxon>
        <taxon>Clostridia</taxon>
        <taxon>Lachnospirales</taxon>
        <taxon>Lachnospiraceae</taxon>
        <taxon>Butyrivibrio</taxon>
    </lineage>
</organism>
<protein>
    <submittedName>
        <fullName evidence="1">Uncharacterized protein</fullName>
    </submittedName>
</protein>
<sequence length="54" mass="6254">MGSLYDEDEEEIEESLTDEQAKRLTEWVIKNGHTKEEAYEALTYVMSATVERGK</sequence>
<evidence type="ECO:0000313" key="2">
    <source>
        <dbReference type="Proteomes" id="UP000001299"/>
    </source>
</evidence>
<geneLocation type="plasmid" evidence="1 2">
    <name>pCY186</name>
</geneLocation>
<dbReference type="KEGG" id="bpb:bpr_IV141"/>
<evidence type="ECO:0000313" key="1">
    <source>
        <dbReference type="EMBL" id="ADL36505.1"/>
    </source>
</evidence>
<gene>
    <name evidence="1" type="ordered locus">bpr_IV141</name>
</gene>